<dbReference type="KEGG" id="bxe:Bxe_A0854"/>
<organism evidence="1 2">
    <name type="scientific">Paraburkholderia xenovorans (strain LB400)</name>
    <dbReference type="NCBI Taxonomy" id="266265"/>
    <lineage>
        <taxon>Bacteria</taxon>
        <taxon>Pseudomonadati</taxon>
        <taxon>Pseudomonadota</taxon>
        <taxon>Betaproteobacteria</taxon>
        <taxon>Burkholderiales</taxon>
        <taxon>Burkholderiaceae</taxon>
        <taxon>Paraburkholderia</taxon>
    </lineage>
</organism>
<dbReference type="Proteomes" id="UP000001817">
    <property type="component" value="Chromosome 1"/>
</dbReference>
<evidence type="ECO:0000313" key="2">
    <source>
        <dbReference type="Proteomes" id="UP000001817"/>
    </source>
</evidence>
<evidence type="ECO:0000313" key="1">
    <source>
        <dbReference type="EMBL" id="ABE32080.1"/>
    </source>
</evidence>
<keyword evidence="2" id="KW-1185">Reference proteome</keyword>
<name>Q13V09_PARXL</name>
<dbReference type="AlphaFoldDB" id="Q13V09"/>
<accession>Q13V09</accession>
<dbReference type="EMBL" id="CP000270">
    <property type="protein sequence ID" value="ABE32080.1"/>
    <property type="molecule type" value="Genomic_DNA"/>
</dbReference>
<gene>
    <name evidence="1" type="ORF">Bxe_A0854</name>
</gene>
<reference evidence="1 2" key="1">
    <citation type="journal article" date="2006" name="Proc. Natl. Acad. Sci. U.S.A.">
        <title>Burkholderia xenovorans LB400 harbors a multi-replicon, 9.73-Mbp genome shaped for versatility.</title>
        <authorList>
            <person name="Chain P.S."/>
            <person name="Denef V.J."/>
            <person name="Konstantinidis K.T."/>
            <person name="Vergez L.M."/>
            <person name="Agullo L."/>
            <person name="Reyes V.L."/>
            <person name="Hauser L."/>
            <person name="Cordova M."/>
            <person name="Gomez L."/>
            <person name="Gonzalez M."/>
            <person name="Land M."/>
            <person name="Lao V."/>
            <person name="Larimer F."/>
            <person name="LiPuma J.J."/>
            <person name="Mahenthiralingam E."/>
            <person name="Malfatti S.A."/>
            <person name="Marx C.J."/>
            <person name="Parnell J.J."/>
            <person name="Ramette A."/>
            <person name="Richardson P."/>
            <person name="Seeger M."/>
            <person name="Smith D."/>
            <person name="Spilker T."/>
            <person name="Sul W.J."/>
            <person name="Tsoi T.V."/>
            <person name="Ulrich L.E."/>
            <person name="Zhulin I.B."/>
            <person name="Tiedje J.M."/>
        </authorList>
    </citation>
    <scope>NUCLEOTIDE SEQUENCE [LARGE SCALE GENOMIC DNA]</scope>
    <source>
        <strain evidence="1 2">LB400</strain>
    </source>
</reference>
<proteinExistence type="predicted"/>
<protein>
    <submittedName>
        <fullName evidence="1">Uncharacterized protein</fullName>
    </submittedName>
</protein>
<sequence>MRLGHHEAGLRQIMSRTWPVCERAAEDARRELNEERRVGGVWCRQATSPAGKTRQRGGYHQILPAVDESARGLSGKLTGNKKTP</sequence>